<sequence length="517" mass="59624">MTQYPPRDISGPPPTRKKDLGTNSQLFLTPWIHRCSPEPFDGDFDSSNQLLQRRKRGQETVDKGDLLLPSPPQKIVSSPAVSDWPWRQFVADGSPFHIFPAMYYNSFKPLVKGFLDGGRTINHLPFRLYFVFSIVFFFSCSIVVTLRQQFGDPIDCMTRDAINSKVLDNFCWTQGTFSLANAFNKTMGIEVPYPGIDKYTPGEVRIYHHYYQWVCFYLFFLGCAFYATGYLWKNFEGGLVNALVGNLEKHTLTDAQRQEGAKRIADYYRMHAGDHKIYAAKFIFCEILNFIVSILLVALTDKFLNYEFSDYGLKMLLVPYKDHPFRHDPMIQIFPRLAKCTFHRYGASGDVQRHDSMCTLPLNIINEKIFLAAWFWMMFMVIISGICIIYRTGMLAIRGWRRALLIRAAYRAEPALLDVVLENFDYGDWFLLSLLRKNIDQYNFREVIRQLAPLYNTKVLKEDPTCPYCQDVDQTMDNCSDEKEEGGAVTSSLKTWAQLAMLIVPCQDSRDTGCTPC</sequence>
<evidence type="ECO:0000313" key="14">
    <source>
        <dbReference type="EMBL" id="UYV64911.1"/>
    </source>
</evidence>
<feature type="transmembrane region" description="Helical" evidence="12">
    <location>
        <begin position="278"/>
        <end position="299"/>
    </location>
</feature>
<evidence type="ECO:0000256" key="10">
    <source>
        <dbReference type="ARBA" id="ARBA00023136"/>
    </source>
</evidence>
<reference evidence="14 15" key="1">
    <citation type="submission" date="2022-01" db="EMBL/GenBank/DDBJ databases">
        <title>A chromosomal length assembly of Cordylochernes scorpioides.</title>
        <authorList>
            <person name="Zeh D."/>
            <person name="Zeh J."/>
        </authorList>
    </citation>
    <scope>NUCLEOTIDE SEQUENCE [LARGE SCALE GENOMIC DNA]</scope>
    <source>
        <strain evidence="14">IN4F17</strain>
        <tissue evidence="14">Whole Body</tissue>
    </source>
</reference>
<dbReference type="InterPro" id="IPR000990">
    <property type="entry name" value="Innexin"/>
</dbReference>
<dbReference type="PRINTS" id="PR01262">
    <property type="entry name" value="INNEXIN"/>
</dbReference>
<keyword evidence="9 12" id="KW-0406">Ion transport</keyword>
<dbReference type="PANTHER" id="PTHR11893:SF41">
    <property type="entry name" value="INNEXIN INX2"/>
    <property type="match status" value="1"/>
</dbReference>
<feature type="transmembrane region" description="Helical" evidence="12">
    <location>
        <begin position="128"/>
        <end position="146"/>
    </location>
</feature>
<gene>
    <name evidence="12" type="primary">inx</name>
    <name evidence="14" type="ORF">LAZ67_3002391</name>
</gene>
<feature type="transmembrane region" description="Helical" evidence="12">
    <location>
        <begin position="210"/>
        <end position="232"/>
    </location>
</feature>
<evidence type="ECO:0000256" key="5">
    <source>
        <dbReference type="ARBA" id="ARBA00022692"/>
    </source>
</evidence>
<evidence type="ECO:0000256" key="2">
    <source>
        <dbReference type="ARBA" id="ARBA00004651"/>
    </source>
</evidence>
<evidence type="ECO:0000256" key="6">
    <source>
        <dbReference type="ARBA" id="ARBA00022868"/>
    </source>
</evidence>
<dbReference type="Pfam" id="PF00876">
    <property type="entry name" value="Innexin"/>
    <property type="match status" value="1"/>
</dbReference>
<evidence type="ECO:0000256" key="7">
    <source>
        <dbReference type="ARBA" id="ARBA00022949"/>
    </source>
</evidence>
<dbReference type="PROSITE" id="PS51013">
    <property type="entry name" value="PANNEXIN"/>
    <property type="match status" value="1"/>
</dbReference>
<dbReference type="PANTHER" id="PTHR11893">
    <property type="entry name" value="INNEXIN"/>
    <property type="match status" value="1"/>
</dbReference>
<name>A0ABY6K7S7_9ARAC</name>
<dbReference type="EMBL" id="CP092865">
    <property type="protein sequence ID" value="UYV64911.1"/>
    <property type="molecule type" value="Genomic_DNA"/>
</dbReference>
<organism evidence="14 15">
    <name type="scientific">Cordylochernes scorpioides</name>
    <dbReference type="NCBI Taxonomy" id="51811"/>
    <lineage>
        <taxon>Eukaryota</taxon>
        <taxon>Metazoa</taxon>
        <taxon>Ecdysozoa</taxon>
        <taxon>Arthropoda</taxon>
        <taxon>Chelicerata</taxon>
        <taxon>Arachnida</taxon>
        <taxon>Pseudoscorpiones</taxon>
        <taxon>Cheliferoidea</taxon>
        <taxon>Chernetidae</taxon>
        <taxon>Cordylochernes</taxon>
    </lineage>
</organism>
<feature type="transmembrane region" description="Helical" evidence="12">
    <location>
        <begin position="369"/>
        <end position="392"/>
    </location>
</feature>
<evidence type="ECO:0000256" key="1">
    <source>
        <dbReference type="ARBA" id="ARBA00004610"/>
    </source>
</evidence>
<evidence type="ECO:0000256" key="4">
    <source>
        <dbReference type="ARBA" id="ARBA00022475"/>
    </source>
</evidence>
<keyword evidence="10 12" id="KW-0472">Membrane</keyword>
<evidence type="ECO:0000256" key="12">
    <source>
        <dbReference type="RuleBase" id="RU010713"/>
    </source>
</evidence>
<keyword evidence="6" id="KW-0303">Gap junction</keyword>
<evidence type="ECO:0000256" key="3">
    <source>
        <dbReference type="ARBA" id="ARBA00022448"/>
    </source>
</evidence>
<dbReference type="Proteomes" id="UP001235939">
    <property type="component" value="Chromosome 03"/>
</dbReference>
<keyword evidence="7" id="KW-0965">Cell junction</keyword>
<protein>
    <recommendedName>
        <fullName evidence="12">Innexin</fullName>
    </recommendedName>
</protein>
<comment type="function">
    <text evidence="12">Structural component of the gap junctions.</text>
</comment>
<feature type="region of interest" description="Disordered" evidence="13">
    <location>
        <begin position="1"/>
        <end position="21"/>
    </location>
</feature>
<evidence type="ECO:0000256" key="13">
    <source>
        <dbReference type="SAM" id="MobiDB-lite"/>
    </source>
</evidence>
<keyword evidence="5 12" id="KW-0812">Transmembrane</keyword>
<keyword evidence="4" id="KW-1003">Cell membrane</keyword>
<keyword evidence="11 12" id="KW-0407">Ion channel</keyword>
<comment type="subcellular location">
    <subcellularLocation>
        <location evidence="1">Cell junction</location>
        <location evidence="1">Gap junction</location>
    </subcellularLocation>
    <subcellularLocation>
        <location evidence="2 12">Cell membrane</location>
        <topology evidence="2 12">Multi-pass membrane protein</topology>
    </subcellularLocation>
</comment>
<evidence type="ECO:0000313" key="15">
    <source>
        <dbReference type="Proteomes" id="UP001235939"/>
    </source>
</evidence>
<comment type="similarity">
    <text evidence="12">Belongs to the pannexin family.</text>
</comment>
<keyword evidence="15" id="KW-1185">Reference proteome</keyword>
<evidence type="ECO:0000256" key="11">
    <source>
        <dbReference type="ARBA" id="ARBA00023303"/>
    </source>
</evidence>
<proteinExistence type="inferred from homology"/>
<evidence type="ECO:0000256" key="9">
    <source>
        <dbReference type="ARBA" id="ARBA00023065"/>
    </source>
</evidence>
<keyword evidence="3 12" id="KW-0813">Transport</keyword>
<accession>A0ABY6K7S7</accession>
<keyword evidence="8 12" id="KW-1133">Transmembrane helix</keyword>
<evidence type="ECO:0000256" key="8">
    <source>
        <dbReference type="ARBA" id="ARBA00022989"/>
    </source>
</evidence>